<accession>A0A396HCZ7</accession>
<gene>
    <name evidence="1" type="ORF">MtrunA17_Chr6g0449021</name>
</gene>
<organism evidence="1 2">
    <name type="scientific">Medicago truncatula</name>
    <name type="common">Barrel medic</name>
    <name type="synonym">Medicago tribuloides</name>
    <dbReference type="NCBI Taxonomy" id="3880"/>
    <lineage>
        <taxon>Eukaryota</taxon>
        <taxon>Viridiplantae</taxon>
        <taxon>Streptophyta</taxon>
        <taxon>Embryophyta</taxon>
        <taxon>Tracheophyta</taxon>
        <taxon>Spermatophyta</taxon>
        <taxon>Magnoliopsida</taxon>
        <taxon>eudicotyledons</taxon>
        <taxon>Gunneridae</taxon>
        <taxon>Pentapetalae</taxon>
        <taxon>rosids</taxon>
        <taxon>fabids</taxon>
        <taxon>Fabales</taxon>
        <taxon>Fabaceae</taxon>
        <taxon>Papilionoideae</taxon>
        <taxon>50 kb inversion clade</taxon>
        <taxon>NPAAA clade</taxon>
        <taxon>Hologalegina</taxon>
        <taxon>IRL clade</taxon>
        <taxon>Trifolieae</taxon>
        <taxon>Medicago</taxon>
    </lineage>
</organism>
<protein>
    <submittedName>
        <fullName evidence="1">Uncharacterized protein</fullName>
    </submittedName>
</protein>
<dbReference type="Proteomes" id="UP000265566">
    <property type="component" value="Chromosome 6"/>
</dbReference>
<name>A0A396HCZ7_MEDTR</name>
<sequence length="79" mass="8997">MLLFRFLAYMKKVVDSGFATWCGGDGDDRRLPQRFRSQSSSFPGSLGFPARACLQEHFVFRSALSSGAVFFRRFKLSFC</sequence>
<dbReference type="AlphaFoldDB" id="A0A396HCZ7"/>
<dbReference type="EMBL" id="PSQE01000006">
    <property type="protein sequence ID" value="RHN49664.1"/>
    <property type="molecule type" value="Genomic_DNA"/>
</dbReference>
<proteinExistence type="predicted"/>
<evidence type="ECO:0000313" key="2">
    <source>
        <dbReference type="Proteomes" id="UP000265566"/>
    </source>
</evidence>
<dbReference type="Gramene" id="rna33867">
    <property type="protein sequence ID" value="RHN49664.1"/>
    <property type="gene ID" value="gene33867"/>
</dbReference>
<reference evidence="2" key="1">
    <citation type="journal article" date="2018" name="Nat. Plants">
        <title>Whole-genome landscape of Medicago truncatula symbiotic genes.</title>
        <authorList>
            <person name="Pecrix Y."/>
            <person name="Staton S.E."/>
            <person name="Sallet E."/>
            <person name="Lelandais-Briere C."/>
            <person name="Moreau S."/>
            <person name="Carrere S."/>
            <person name="Blein T."/>
            <person name="Jardinaud M.F."/>
            <person name="Latrasse D."/>
            <person name="Zouine M."/>
            <person name="Zahm M."/>
            <person name="Kreplak J."/>
            <person name="Mayjonade B."/>
            <person name="Satge C."/>
            <person name="Perez M."/>
            <person name="Cauet S."/>
            <person name="Marande W."/>
            <person name="Chantry-Darmon C."/>
            <person name="Lopez-Roques C."/>
            <person name="Bouchez O."/>
            <person name="Berard A."/>
            <person name="Debelle F."/>
            <person name="Munos S."/>
            <person name="Bendahmane A."/>
            <person name="Berges H."/>
            <person name="Niebel A."/>
            <person name="Buitink J."/>
            <person name="Frugier F."/>
            <person name="Benhamed M."/>
            <person name="Crespi M."/>
            <person name="Gouzy J."/>
            <person name="Gamas P."/>
        </authorList>
    </citation>
    <scope>NUCLEOTIDE SEQUENCE [LARGE SCALE GENOMIC DNA]</scope>
    <source>
        <strain evidence="2">cv. Jemalong A17</strain>
    </source>
</reference>
<comment type="caution">
    <text evidence="1">The sequence shown here is derived from an EMBL/GenBank/DDBJ whole genome shotgun (WGS) entry which is preliminary data.</text>
</comment>
<evidence type="ECO:0000313" key="1">
    <source>
        <dbReference type="EMBL" id="RHN49664.1"/>
    </source>
</evidence>